<name>A0A6A3P1Y8_9STRA</name>
<sequence>MAEAEWHVGRAKQMGTELNYMYATLDIEQGDSSDDEFIPDDVDEAGDVDQVSDDLLTIQKNCQIWVVKGRCRLPKAGT</sequence>
<comment type="caution">
    <text evidence="1">The sequence shown here is derived from an EMBL/GenBank/DDBJ whole genome shotgun (WGS) entry which is preliminary data.</text>
</comment>
<protein>
    <submittedName>
        <fullName evidence="1">Uncharacterized protein</fullName>
    </submittedName>
</protein>
<reference evidence="1 2" key="1">
    <citation type="submission" date="2018-09" db="EMBL/GenBank/DDBJ databases">
        <title>Genomic investigation of the strawberry pathogen Phytophthora fragariae indicates pathogenicity is determined by transcriptional variation in three key races.</title>
        <authorList>
            <person name="Adams T.M."/>
            <person name="Armitage A.D."/>
            <person name="Sobczyk M.K."/>
            <person name="Bates H.J."/>
            <person name="Dunwell J.M."/>
            <person name="Nellist C.F."/>
            <person name="Harrison R.J."/>
        </authorList>
    </citation>
    <scope>NUCLEOTIDE SEQUENCE [LARGE SCALE GENOMIC DNA]</scope>
    <source>
        <strain evidence="1 2">SCRP249</strain>
    </source>
</reference>
<dbReference type="EMBL" id="QXFV01000024">
    <property type="protein sequence ID" value="KAE9052042.1"/>
    <property type="molecule type" value="Genomic_DNA"/>
</dbReference>
<dbReference type="Proteomes" id="UP000429607">
    <property type="component" value="Unassembled WGS sequence"/>
</dbReference>
<gene>
    <name evidence="1" type="ORF">PR001_g866</name>
</gene>
<organism evidence="1 2">
    <name type="scientific">Phytophthora rubi</name>
    <dbReference type="NCBI Taxonomy" id="129364"/>
    <lineage>
        <taxon>Eukaryota</taxon>
        <taxon>Sar</taxon>
        <taxon>Stramenopiles</taxon>
        <taxon>Oomycota</taxon>
        <taxon>Peronosporomycetes</taxon>
        <taxon>Peronosporales</taxon>
        <taxon>Peronosporaceae</taxon>
        <taxon>Phytophthora</taxon>
    </lineage>
</organism>
<accession>A0A6A3P1Y8</accession>
<evidence type="ECO:0000313" key="1">
    <source>
        <dbReference type="EMBL" id="KAE9052042.1"/>
    </source>
</evidence>
<evidence type="ECO:0000313" key="2">
    <source>
        <dbReference type="Proteomes" id="UP000429607"/>
    </source>
</evidence>
<dbReference type="AlphaFoldDB" id="A0A6A3P1Y8"/>
<proteinExistence type="predicted"/>